<name>F6H880_VITVI</name>
<dbReference type="EMBL" id="FN595280">
    <property type="protein sequence ID" value="CCB48423.1"/>
    <property type="molecule type" value="Genomic_DNA"/>
</dbReference>
<feature type="non-terminal residue" evidence="2">
    <location>
        <position position="73"/>
    </location>
</feature>
<dbReference type="AlphaFoldDB" id="F6H880"/>
<evidence type="ECO:0000313" key="2">
    <source>
        <dbReference type="EMBL" id="CCB48423.1"/>
    </source>
</evidence>
<protein>
    <submittedName>
        <fullName evidence="2">Uncharacterized protein</fullName>
    </submittedName>
</protein>
<keyword evidence="1" id="KW-1133">Transmembrane helix</keyword>
<accession>F6H880</accession>
<organism evidence="2 3">
    <name type="scientific">Vitis vinifera</name>
    <name type="common">Grape</name>
    <dbReference type="NCBI Taxonomy" id="29760"/>
    <lineage>
        <taxon>Eukaryota</taxon>
        <taxon>Viridiplantae</taxon>
        <taxon>Streptophyta</taxon>
        <taxon>Embryophyta</taxon>
        <taxon>Tracheophyta</taxon>
        <taxon>Spermatophyta</taxon>
        <taxon>Magnoliopsida</taxon>
        <taxon>eudicotyledons</taxon>
        <taxon>Gunneridae</taxon>
        <taxon>Pentapetalae</taxon>
        <taxon>rosids</taxon>
        <taxon>Vitales</taxon>
        <taxon>Vitaceae</taxon>
        <taxon>Viteae</taxon>
        <taxon>Vitis</taxon>
    </lineage>
</organism>
<dbReference type="InParanoid" id="F6H880"/>
<proteinExistence type="predicted"/>
<sequence>LLIDVLRDPRAFHDQELNKVLAWVSSHYSNYPWFFFVFMGNLVAHVAMASLIYFCFLYTFFFINLKDICVYVM</sequence>
<keyword evidence="1" id="KW-0472">Membrane</keyword>
<feature type="transmembrane region" description="Helical" evidence="1">
    <location>
        <begin position="33"/>
        <end position="63"/>
    </location>
</feature>
<reference evidence="3" key="1">
    <citation type="journal article" date="2007" name="Nature">
        <title>The grapevine genome sequence suggests ancestral hexaploidization in major angiosperm phyla.</title>
        <authorList>
            <consortium name="The French-Italian Public Consortium for Grapevine Genome Characterization."/>
            <person name="Jaillon O."/>
            <person name="Aury J.-M."/>
            <person name="Noel B."/>
            <person name="Policriti A."/>
            <person name="Clepet C."/>
            <person name="Casagrande A."/>
            <person name="Choisne N."/>
            <person name="Aubourg S."/>
            <person name="Vitulo N."/>
            <person name="Jubin C."/>
            <person name="Vezzi A."/>
            <person name="Legeai F."/>
            <person name="Hugueney P."/>
            <person name="Dasilva C."/>
            <person name="Horner D."/>
            <person name="Mica E."/>
            <person name="Jublot D."/>
            <person name="Poulain J."/>
            <person name="Bruyere C."/>
            <person name="Billault A."/>
            <person name="Segurens B."/>
            <person name="Gouyvenoux M."/>
            <person name="Ugarte E."/>
            <person name="Cattonaro F."/>
            <person name="Anthouard V."/>
            <person name="Vico V."/>
            <person name="Del Fabbro C."/>
            <person name="Alaux M."/>
            <person name="Di Gaspero G."/>
            <person name="Dumas V."/>
            <person name="Felice N."/>
            <person name="Paillard S."/>
            <person name="Juman I."/>
            <person name="Moroldo M."/>
            <person name="Scalabrin S."/>
            <person name="Canaguier A."/>
            <person name="Le Clainche I."/>
            <person name="Malacrida G."/>
            <person name="Durand E."/>
            <person name="Pesole G."/>
            <person name="Laucou V."/>
            <person name="Chatelet P."/>
            <person name="Merdinoglu D."/>
            <person name="Delledonne M."/>
            <person name="Pezzotti M."/>
            <person name="Lecharny A."/>
            <person name="Scarpelli C."/>
            <person name="Artiguenave F."/>
            <person name="Pe M.E."/>
            <person name="Valle G."/>
            <person name="Morgante M."/>
            <person name="Caboche M."/>
            <person name="Adam-Blondon A.-F."/>
            <person name="Weissenbach J."/>
            <person name="Quetier F."/>
            <person name="Wincker P."/>
        </authorList>
    </citation>
    <scope>NUCLEOTIDE SEQUENCE [LARGE SCALE GENOMIC DNA]</scope>
    <source>
        <strain evidence="3">cv. Pinot noir / PN40024</strain>
    </source>
</reference>
<dbReference type="STRING" id="29760.F6H880"/>
<evidence type="ECO:0000313" key="3">
    <source>
        <dbReference type="Proteomes" id="UP000009183"/>
    </source>
</evidence>
<keyword evidence="1" id="KW-0812">Transmembrane</keyword>
<gene>
    <name evidence="2" type="ORF">VIT_00s0852g00010</name>
</gene>
<dbReference type="Proteomes" id="UP000009183">
    <property type="component" value="Unassembled WGS sequence, unordered"/>
</dbReference>
<dbReference type="HOGENOM" id="CLU_2709920_0_0_1"/>
<dbReference type="PaxDb" id="29760-VIT_00s0852g00010.t01"/>
<keyword evidence="3" id="KW-1185">Reference proteome</keyword>
<evidence type="ECO:0000256" key="1">
    <source>
        <dbReference type="SAM" id="Phobius"/>
    </source>
</evidence>